<sequence>MPKSCRVTDCCRHGGLLAADNRKISFYKKGKFLFDQMGINGKEVGNSKPRRRNNATTTNCSSSVTCIE</sequence>
<evidence type="ECO:0000313" key="3">
    <source>
        <dbReference type="Proteomes" id="UP000288216"/>
    </source>
</evidence>
<accession>A0A401NI23</accession>
<protein>
    <submittedName>
        <fullName evidence="2">Uncharacterized protein</fullName>
    </submittedName>
</protein>
<reference evidence="2 3" key="1">
    <citation type="journal article" date="2018" name="Nat. Ecol. Evol.">
        <title>Shark genomes provide insights into elasmobranch evolution and the origin of vertebrates.</title>
        <authorList>
            <person name="Hara Y"/>
            <person name="Yamaguchi K"/>
            <person name="Onimaru K"/>
            <person name="Kadota M"/>
            <person name="Koyanagi M"/>
            <person name="Keeley SD"/>
            <person name="Tatsumi K"/>
            <person name="Tanaka K"/>
            <person name="Motone F"/>
            <person name="Kageyama Y"/>
            <person name="Nozu R"/>
            <person name="Adachi N"/>
            <person name="Nishimura O"/>
            <person name="Nakagawa R"/>
            <person name="Tanegashima C"/>
            <person name="Kiyatake I"/>
            <person name="Matsumoto R"/>
            <person name="Murakumo K"/>
            <person name="Nishida K"/>
            <person name="Terakita A"/>
            <person name="Kuratani S"/>
            <person name="Sato K"/>
            <person name="Hyodo S Kuraku.S."/>
        </authorList>
    </citation>
    <scope>NUCLEOTIDE SEQUENCE [LARGE SCALE GENOMIC DNA]</scope>
</reference>
<dbReference type="EMBL" id="BFAA01004974">
    <property type="protein sequence ID" value="GCB60525.1"/>
    <property type="molecule type" value="Genomic_DNA"/>
</dbReference>
<evidence type="ECO:0000313" key="2">
    <source>
        <dbReference type="EMBL" id="GCB60525.1"/>
    </source>
</evidence>
<feature type="compositionally biased region" description="Polar residues" evidence="1">
    <location>
        <begin position="54"/>
        <end position="68"/>
    </location>
</feature>
<feature type="region of interest" description="Disordered" evidence="1">
    <location>
        <begin position="42"/>
        <end position="68"/>
    </location>
</feature>
<proteinExistence type="predicted"/>
<keyword evidence="3" id="KW-1185">Reference proteome</keyword>
<dbReference type="AlphaFoldDB" id="A0A401NI23"/>
<name>A0A401NI23_SCYTO</name>
<gene>
    <name evidence="2" type="ORF">scyTo_0011150</name>
</gene>
<dbReference type="Proteomes" id="UP000288216">
    <property type="component" value="Unassembled WGS sequence"/>
</dbReference>
<organism evidence="2 3">
    <name type="scientific">Scyliorhinus torazame</name>
    <name type="common">Cloudy catshark</name>
    <name type="synonym">Catulus torazame</name>
    <dbReference type="NCBI Taxonomy" id="75743"/>
    <lineage>
        <taxon>Eukaryota</taxon>
        <taxon>Metazoa</taxon>
        <taxon>Chordata</taxon>
        <taxon>Craniata</taxon>
        <taxon>Vertebrata</taxon>
        <taxon>Chondrichthyes</taxon>
        <taxon>Elasmobranchii</taxon>
        <taxon>Galeomorphii</taxon>
        <taxon>Galeoidea</taxon>
        <taxon>Carcharhiniformes</taxon>
        <taxon>Scyliorhinidae</taxon>
        <taxon>Scyliorhinus</taxon>
    </lineage>
</organism>
<evidence type="ECO:0000256" key="1">
    <source>
        <dbReference type="SAM" id="MobiDB-lite"/>
    </source>
</evidence>
<comment type="caution">
    <text evidence="2">The sequence shown here is derived from an EMBL/GenBank/DDBJ whole genome shotgun (WGS) entry which is preliminary data.</text>
</comment>